<dbReference type="Pfam" id="PF00535">
    <property type="entry name" value="Glycos_transf_2"/>
    <property type="match status" value="1"/>
</dbReference>
<accession>A0ABV5GBX5</accession>
<proteinExistence type="predicted"/>
<dbReference type="InterPro" id="IPR029044">
    <property type="entry name" value="Nucleotide-diphossugar_trans"/>
</dbReference>
<dbReference type="PANTHER" id="PTHR22916:SF3">
    <property type="entry name" value="UDP-GLCNAC:BETAGAL BETA-1,3-N-ACETYLGLUCOSAMINYLTRANSFERASE-LIKE PROTEIN 1"/>
    <property type="match status" value="1"/>
</dbReference>
<dbReference type="EMBL" id="JBHMFB010000003">
    <property type="protein sequence ID" value="MFB9088166.1"/>
    <property type="molecule type" value="Genomic_DNA"/>
</dbReference>
<dbReference type="InterPro" id="IPR001173">
    <property type="entry name" value="Glyco_trans_2-like"/>
</dbReference>
<dbReference type="Proteomes" id="UP001589576">
    <property type="component" value="Unassembled WGS sequence"/>
</dbReference>
<evidence type="ECO:0000259" key="1">
    <source>
        <dbReference type="Pfam" id="PF00535"/>
    </source>
</evidence>
<gene>
    <name evidence="2" type="ORF">ACFFUU_00970</name>
</gene>
<organism evidence="2 3">
    <name type="scientific">Flavobacterium paronense</name>
    <dbReference type="NCBI Taxonomy" id="1392775"/>
    <lineage>
        <taxon>Bacteria</taxon>
        <taxon>Pseudomonadati</taxon>
        <taxon>Bacteroidota</taxon>
        <taxon>Flavobacteriia</taxon>
        <taxon>Flavobacteriales</taxon>
        <taxon>Flavobacteriaceae</taxon>
        <taxon>Flavobacterium</taxon>
    </lineage>
</organism>
<reference evidence="2 3" key="1">
    <citation type="submission" date="2024-09" db="EMBL/GenBank/DDBJ databases">
        <authorList>
            <person name="Sun Q."/>
            <person name="Mori K."/>
        </authorList>
    </citation>
    <scope>NUCLEOTIDE SEQUENCE [LARGE SCALE GENOMIC DNA]</scope>
    <source>
        <strain evidence="2 3">CECT 8460</strain>
    </source>
</reference>
<dbReference type="Gene3D" id="3.90.550.10">
    <property type="entry name" value="Spore Coat Polysaccharide Biosynthesis Protein SpsA, Chain A"/>
    <property type="match status" value="1"/>
</dbReference>
<dbReference type="PANTHER" id="PTHR22916">
    <property type="entry name" value="GLYCOSYLTRANSFERASE"/>
    <property type="match status" value="1"/>
</dbReference>
<keyword evidence="3" id="KW-1185">Reference proteome</keyword>
<comment type="caution">
    <text evidence="2">The sequence shown here is derived from an EMBL/GenBank/DDBJ whole genome shotgun (WGS) entry which is preliminary data.</text>
</comment>
<evidence type="ECO:0000313" key="3">
    <source>
        <dbReference type="Proteomes" id="UP001589576"/>
    </source>
</evidence>
<evidence type="ECO:0000313" key="2">
    <source>
        <dbReference type="EMBL" id="MFB9088166.1"/>
    </source>
</evidence>
<dbReference type="RefSeq" id="WP_290284774.1">
    <property type="nucleotide sequence ID" value="NZ_JAUFQN010000019.1"/>
</dbReference>
<dbReference type="SUPFAM" id="SSF53448">
    <property type="entry name" value="Nucleotide-diphospho-sugar transferases"/>
    <property type="match status" value="1"/>
</dbReference>
<protein>
    <submittedName>
        <fullName evidence="2">Glycosyltransferase family 2 protein</fullName>
    </submittedName>
</protein>
<name>A0ABV5GBX5_9FLAO</name>
<sequence>MKELVTVAVLTYNSGLYVLETLESIYNQAYQNLELIVSDDASTDTTLDVVNLWLSEERNRSRFSKVTVLTVPKNTGVSANCNRCTKASQTDWIKYVAGDDILLPNCITDNMDFAKHNPEAKIIFSQVMIYQDDFNPSHYVRTTPLNFPSHLMGISLTAQDQFQLLLVSDRIHFTPSYFFNRTATQKVGGYDESNRLVEDYPMWLKLTQSGERLWYFHKATVGYRIHSKALNNTGDNVLFKPSVINSYSIRKEFAHQYLPWEMVMSEGHVFYISKLFRQFEMTKNTSFNRFLYTVTTYYLNPFQYIFAIKKRLPSNQNVLFYK</sequence>
<feature type="domain" description="Glycosyltransferase 2-like" evidence="1">
    <location>
        <begin position="6"/>
        <end position="150"/>
    </location>
</feature>